<sequence>MVNMRLQRMRRNTTAISSTPMFPIKMNTNSDTTVAILPTTVTTTSSPRITVSAPRSSGTMPTVKWSDSYGGNGEHHWEYNHANPAYKSNDYAAPAYAAPAYPAPAQDYAAPGYSAPYPTYEEAPAAKV</sequence>
<evidence type="ECO:0000313" key="3">
    <source>
        <dbReference type="Proteomes" id="UP000076858"/>
    </source>
</evidence>
<evidence type="ECO:0000313" key="2">
    <source>
        <dbReference type="EMBL" id="KZS14408.1"/>
    </source>
</evidence>
<dbReference type="Proteomes" id="UP000076858">
    <property type="component" value="Unassembled WGS sequence"/>
</dbReference>
<proteinExistence type="predicted"/>
<dbReference type="EMBL" id="LRGB01000944">
    <property type="protein sequence ID" value="KZS14408.1"/>
    <property type="molecule type" value="Genomic_DNA"/>
</dbReference>
<reference evidence="2 3" key="1">
    <citation type="submission" date="2016-03" db="EMBL/GenBank/DDBJ databases">
        <title>EvidentialGene: Evidence-directed Construction of Genes on Genomes.</title>
        <authorList>
            <person name="Gilbert D.G."/>
            <person name="Choi J.-H."/>
            <person name="Mockaitis K."/>
            <person name="Colbourne J."/>
            <person name="Pfrender M."/>
        </authorList>
    </citation>
    <scope>NUCLEOTIDE SEQUENCE [LARGE SCALE GENOMIC DNA]</scope>
    <source>
        <strain evidence="2 3">Xinb3</strain>
        <tissue evidence="2">Complete organism</tissue>
    </source>
</reference>
<protein>
    <submittedName>
        <fullName evidence="2">Uncharacterized protein</fullName>
    </submittedName>
</protein>
<organism evidence="2 3">
    <name type="scientific">Daphnia magna</name>
    <dbReference type="NCBI Taxonomy" id="35525"/>
    <lineage>
        <taxon>Eukaryota</taxon>
        <taxon>Metazoa</taxon>
        <taxon>Ecdysozoa</taxon>
        <taxon>Arthropoda</taxon>
        <taxon>Crustacea</taxon>
        <taxon>Branchiopoda</taxon>
        <taxon>Diplostraca</taxon>
        <taxon>Cladocera</taxon>
        <taxon>Anomopoda</taxon>
        <taxon>Daphniidae</taxon>
        <taxon>Daphnia</taxon>
    </lineage>
</organism>
<comment type="caution">
    <text evidence="2">The sequence shown here is derived from an EMBL/GenBank/DDBJ whole genome shotgun (WGS) entry which is preliminary data.</text>
</comment>
<accession>A0A164XNA9</accession>
<keyword evidence="3" id="KW-1185">Reference proteome</keyword>
<gene>
    <name evidence="2" type="ORF">APZ42_019718</name>
</gene>
<name>A0A164XNA9_9CRUS</name>
<dbReference type="AlphaFoldDB" id="A0A164XNA9"/>
<feature type="region of interest" description="Disordered" evidence="1">
    <location>
        <begin position="44"/>
        <end position="67"/>
    </location>
</feature>
<evidence type="ECO:0000256" key="1">
    <source>
        <dbReference type="SAM" id="MobiDB-lite"/>
    </source>
</evidence>